<protein>
    <submittedName>
        <fullName evidence="1">Uncharacterized protein</fullName>
    </submittedName>
</protein>
<organism evidence="1">
    <name type="scientific">Noctiluca scintillans</name>
    <name type="common">Sea sparkle</name>
    <name type="synonym">Red tide dinoflagellate</name>
    <dbReference type="NCBI Taxonomy" id="2966"/>
    <lineage>
        <taxon>Eukaryota</taxon>
        <taxon>Sar</taxon>
        <taxon>Alveolata</taxon>
        <taxon>Dinophyceae</taxon>
        <taxon>Noctilucales</taxon>
        <taxon>Noctilucaceae</taxon>
        <taxon>Noctiluca</taxon>
    </lineage>
</organism>
<dbReference type="PANTHER" id="PTHR46532:SF15">
    <property type="entry name" value="CYTOPLASMIC DYNEIN 2 HEAVY CHAIN 1"/>
    <property type="match status" value="1"/>
</dbReference>
<proteinExistence type="predicted"/>
<dbReference type="PANTHER" id="PTHR46532">
    <property type="entry name" value="MALE FERTILITY FACTOR KL5"/>
    <property type="match status" value="1"/>
</dbReference>
<evidence type="ECO:0000313" key="1">
    <source>
        <dbReference type="EMBL" id="CAD8831186.1"/>
    </source>
</evidence>
<dbReference type="EMBL" id="HBFQ01007895">
    <property type="protein sequence ID" value="CAD8831186.1"/>
    <property type="molecule type" value="Transcribed_RNA"/>
</dbReference>
<sequence>MEPGGGQLATETTTLGMVRNVLGHIVPGQKKDIGKDEEFVIAKTDFLLAVFRGFLDNFPADLMHIFVREVCKWAGESLPDSNNPLNLQLSDAQLVRCEDGIGGAYVTFQAVKQSFVLPPLVQTGTSGRIYRPKEERHLVFYMKDINLPSPDKYDTSKIVMFLSQVVLHTGFYDDGLEFIQLGHVQIMSSMAPASTLGHHPLATRLAANLRVCAISYPTHGGTDRGVLANGRCRTHKPEVPKHG</sequence>
<dbReference type="Gene3D" id="3.40.50.300">
    <property type="entry name" value="P-loop containing nucleotide triphosphate hydrolases"/>
    <property type="match status" value="1"/>
</dbReference>
<accession>A0A7S0ZTA1</accession>
<reference evidence="1" key="1">
    <citation type="submission" date="2021-01" db="EMBL/GenBank/DDBJ databases">
        <authorList>
            <person name="Corre E."/>
            <person name="Pelletier E."/>
            <person name="Niang G."/>
            <person name="Scheremetjew M."/>
            <person name="Finn R."/>
            <person name="Kale V."/>
            <person name="Holt S."/>
            <person name="Cochrane G."/>
            <person name="Meng A."/>
            <person name="Brown T."/>
            <person name="Cohen L."/>
        </authorList>
    </citation>
    <scope>NUCLEOTIDE SEQUENCE</scope>
</reference>
<dbReference type="GO" id="GO:0007018">
    <property type="term" value="P:microtubule-based movement"/>
    <property type="evidence" value="ECO:0007669"/>
    <property type="project" value="InterPro"/>
</dbReference>
<gene>
    <name evidence="1" type="ORF">NSCI0253_LOCUS5533</name>
</gene>
<dbReference type="GO" id="GO:0051959">
    <property type="term" value="F:dynein light intermediate chain binding"/>
    <property type="evidence" value="ECO:0007669"/>
    <property type="project" value="InterPro"/>
</dbReference>
<name>A0A7S0ZTA1_NOCSC</name>
<dbReference type="Pfam" id="PF12775">
    <property type="entry name" value="AAA_7"/>
    <property type="match status" value="1"/>
</dbReference>
<dbReference type="InterPro" id="IPR027417">
    <property type="entry name" value="P-loop_NTPase"/>
</dbReference>
<dbReference type="InterPro" id="IPR026983">
    <property type="entry name" value="DHC"/>
</dbReference>
<dbReference type="GO" id="GO:0005858">
    <property type="term" value="C:axonemal dynein complex"/>
    <property type="evidence" value="ECO:0007669"/>
    <property type="project" value="TreeGrafter"/>
</dbReference>
<dbReference type="GO" id="GO:0045505">
    <property type="term" value="F:dynein intermediate chain binding"/>
    <property type="evidence" value="ECO:0007669"/>
    <property type="project" value="InterPro"/>
</dbReference>
<dbReference type="AlphaFoldDB" id="A0A7S0ZTA1"/>